<dbReference type="VEuPathDB" id="FungiDB:PV10_06881"/>
<sequence length="333" mass="37372">MMPEVSAPSEASQGRRRLRICLSVDFDAISGYLGTGHDPSNTLADYSAGIFSANVGVGRLLRLFEKHGISDRMTWFIPGHSLETFPAQSRQIVQSGAEIGLHGYSHEGAYAMTVAQEKDVLEKCMDLVTNLQNGKRPVGYRAPLYQIRETTVQLLQEHDFLYDSSMNAHDSLPYFLPRPFPGEPPHVPNYEQPASSWMIPTPVPLQPEIGSLEAQKALVEIPASWYGEDMTPLGFYPYSVNTQGYVGVDLVEKMWWDRFDWIWENESWLDHGPGQGYGSVFPMVFHPESAGRAHIIGMIDRFISGLVARSVAATEHEITFETMESVAMSWKER</sequence>
<dbReference type="AlphaFoldDB" id="A0A0D1XMX5"/>
<dbReference type="GeneID" id="27324726"/>
<gene>
    <name evidence="2" type="ORF">PV10_06881</name>
</gene>
<dbReference type="SUPFAM" id="SSF88713">
    <property type="entry name" value="Glycoside hydrolase/deacetylase"/>
    <property type="match status" value="1"/>
</dbReference>
<dbReference type="Gene3D" id="3.20.20.370">
    <property type="entry name" value="Glycoside hydrolase/deacetylase"/>
    <property type="match status" value="1"/>
</dbReference>
<evidence type="ECO:0000259" key="1">
    <source>
        <dbReference type="Pfam" id="PF01522"/>
    </source>
</evidence>
<dbReference type="OMA" id="ANWYMED"/>
<dbReference type="EMBL" id="KN847524">
    <property type="protein sequence ID" value="KIV89486.1"/>
    <property type="molecule type" value="Genomic_DNA"/>
</dbReference>
<dbReference type="PANTHER" id="PTHR47561:SF2">
    <property type="entry name" value="HYPOTHETICAL POLYSACCHARIDE DEACETYLASE (EUROFUNG)"/>
    <property type="match status" value="1"/>
</dbReference>
<dbReference type="STRING" id="212818.A0A0D1XMX5"/>
<reference evidence="2 3" key="1">
    <citation type="submission" date="2015-01" db="EMBL/GenBank/DDBJ databases">
        <title>The Genome Sequence of Exophiala mesophila CBS40295.</title>
        <authorList>
            <consortium name="The Broad Institute Genomics Platform"/>
            <person name="Cuomo C."/>
            <person name="de Hoog S."/>
            <person name="Gorbushina A."/>
            <person name="Stielow B."/>
            <person name="Teixiera M."/>
            <person name="Abouelleil A."/>
            <person name="Chapman S.B."/>
            <person name="Priest M."/>
            <person name="Young S.K."/>
            <person name="Wortman J."/>
            <person name="Nusbaum C."/>
            <person name="Birren B."/>
        </authorList>
    </citation>
    <scope>NUCLEOTIDE SEQUENCE [LARGE SCALE GENOMIC DNA]</scope>
    <source>
        <strain evidence="2 3">CBS 40295</strain>
    </source>
</reference>
<keyword evidence="3" id="KW-1185">Reference proteome</keyword>
<protein>
    <recommendedName>
        <fullName evidence="1">NodB homology domain-containing protein</fullName>
    </recommendedName>
</protein>
<dbReference type="HOGENOM" id="CLU_029940_1_0_1"/>
<dbReference type="InterPro" id="IPR002509">
    <property type="entry name" value="NODB_dom"/>
</dbReference>
<accession>A0A0D1XMX5</accession>
<dbReference type="Proteomes" id="UP000054302">
    <property type="component" value="Unassembled WGS sequence"/>
</dbReference>
<dbReference type="RefSeq" id="XP_016221060.1">
    <property type="nucleotide sequence ID" value="XM_016371728.1"/>
</dbReference>
<proteinExistence type="predicted"/>
<dbReference type="PANTHER" id="PTHR47561">
    <property type="entry name" value="POLYSACCHARIDE DEACETYLASE FAMILY PROTEIN (AFU_ORTHOLOGUE AFUA_6G05030)"/>
    <property type="match status" value="1"/>
</dbReference>
<dbReference type="InterPro" id="IPR011330">
    <property type="entry name" value="Glyco_hydro/deAcase_b/a-brl"/>
</dbReference>
<evidence type="ECO:0000313" key="3">
    <source>
        <dbReference type="Proteomes" id="UP000054302"/>
    </source>
</evidence>
<dbReference type="OrthoDB" id="504708at2759"/>
<evidence type="ECO:0000313" key="2">
    <source>
        <dbReference type="EMBL" id="KIV89486.1"/>
    </source>
</evidence>
<name>A0A0D1XMX5_EXOME</name>
<dbReference type="Pfam" id="PF01522">
    <property type="entry name" value="Polysacc_deac_1"/>
    <property type="match status" value="1"/>
</dbReference>
<dbReference type="GO" id="GO:0016810">
    <property type="term" value="F:hydrolase activity, acting on carbon-nitrogen (but not peptide) bonds"/>
    <property type="evidence" value="ECO:0007669"/>
    <property type="project" value="InterPro"/>
</dbReference>
<dbReference type="GO" id="GO:0005975">
    <property type="term" value="P:carbohydrate metabolic process"/>
    <property type="evidence" value="ECO:0007669"/>
    <property type="project" value="InterPro"/>
</dbReference>
<organism evidence="2 3">
    <name type="scientific">Exophiala mesophila</name>
    <name type="common">Black yeast-like fungus</name>
    <dbReference type="NCBI Taxonomy" id="212818"/>
    <lineage>
        <taxon>Eukaryota</taxon>
        <taxon>Fungi</taxon>
        <taxon>Dikarya</taxon>
        <taxon>Ascomycota</taxon>
        <taxon>Pezizomycotina</taxon>
        <taxon>Eurotiomycetes</taxon>
        <taxon>Chaetothyriomycetidae</taxon>
        <taxon>Chaetothyriales</taxon>
        <taxon>Herpotrichiellaceae</taxon>
        <taxon>Exophiala</taxon>
    </lineage>
</organism>
<feature type="domain" description="NodB homology" evidence="1">
    <location>
        <begin position="59"/>
        <end position="160"/>
    </location>
</feature>